<keyword evidence="1" id="KW-0238">DNA-binding</keyword>
<keyword evidence="2" id="KW-0175">Coiled coil</keyword>
<dbReference type="RefSeq" id="WP_182858088.1">
    <property type="nucleotide sequence ID" value="NZ_WMLF01000643.1"/>
</dbReference>
<dbReference type="Pfam" id="PF13424">
    <property type="entry name" value="TPR_12"/>
    <property type="match status" value="1"/>
</dbReference>
<dbReference type="InterPro" id="IPR001387">
    <property type="entry name" value="Cro/C1-type_HTH"/>
</dbReference>
<keyword evidence="5" id="KW-1185">Reference proteome</keyword>
<evidence type="ECO:0000259" key="3">
    <source>
        <dbReference type="PROSITE" id="PS50943"/>
    </source>
</evidence>
<protein>
    <submittedName>
        <fullName evidence="4">Helix-turn-helix domain-containing protein</fullName>
    </submittedName>
</protein>
<feature type="domain" description="HTH cro/C1-type" evidence="3">
    <location>
        <begin position="11"/>
        <end position="64"/>
    </location>
</feature>
<dbReference type="SUPFAM" id="SSF48452">
    <property type="entry name" value="TPR-like"/>
    <property type="match status" value="1"/>
</dbReference>
<dbReference type="SMART" id="SM00530">
    <property type="entry name" value="HTH_XRE"/>
    <property type="match status" value="1"/>
</dbReference>
<reference evidence="5" key="1">
    <citation type="journal article" date="2020" name="Syst. Appl. Microbiol.">
        <title>Streptomyces alkaliterrae sp. nov., isolated from an alkaline soil, and emended descriptions of Streptomyces alkaliphilus, Streptomyces calidiresistens and Streptomyces durbertensis.</title>
        <authorList>
            <person name="Swiecimska M."/>
            <person name="Golinska P."/>
            <person name="Nouioui I."/>
            <person name="Wypij M."/>
            <person name="Rai M."/>
            <person name="Sangal V."/>
            <person name="Goodfellow M."/>
        </authorList>
    </citation>
    <scope>NUCLEOTIDE SEQUENCE [LARGE SCALE GENOMIC DNA]</scope>
    <source>
        <strain evidence="5">DSM 104538</strain>
    </source>
</reference>
<dbReference type="Gene3D" id="1.10.260.40">
    <property type="entry name" value="lambda repressor-like DNA-binding domains"/>
    <property type="match status" value="1"/>
</dbReference>
<dbReference type="EMBL" id="WMLF01000643">
    <property type="protein sequence ID" value="MBB1246865.1"/>
    <property type="molecule type" value="Genomic_DNA"/>
</dbReference>
<comment type="caution">
    <text evidence="4">The sequence shown here is derived from an EMBL/GenBank/DDBJ whole genome shotgun (WGS) entry which is preliminary data.</text>
</comment>
<dbReference type="PANTHER" id="PTHR46797:SF1">
    <property type="entry name" value="METHYLPHOSPHONATE SYNTHASE"/>
    <property type="match status" value="1"/>
</dbReference>
<dbReference type="InterPro" id="IPR050807">
    <property type="entry name" value="TransReg_Diox_bact_type"/>
</dbReference>
<accession>A0ABR6ENE2</accession>
<dbReference type="PANTHER" id="PTHR46797">
    <property type="entry name" value="HTH-TYPE TRANSCRIPTIONAL REGULATOR"/>
    <property type="match status" value="1"/>
</dbReference>
<dbReference type="CDD" id="cd00093">
    <property type="entry name" value="HTH_XRE"/>
    <property type="match status" value="1"/>
</dbReference>
<evidence type="ECO:0000313" key="5">
    <source>
        <dbReference type="Proteomes" id="UP000766698"/>
    </source>
</evidence>
<dbReference type="Pfam" id="PF13560">
    <property type="entry name" value="HTH_31"/>
    <property type="match status" value="1"/>
</dbReference>
<dbReference type="SUPFAM" id="SSF47413">
    <property type="entry name" value="lambda repressor-like DNA-binding domains"/>
    <property type="match status" value="1"/>
</dbReference>
<gene>
    <name evidence="4" type="ORF">GL263_25420</name>
</gene>
<evidence type="ECO:0000256" key="1">
    <source>
        <dbReference type="ARBA" id="ARBA00023125"/>
    </source>
</evidence>
<organism evidence="4 5">
    <name type="scientific">Streptomyces durbertensis</name>
    <dbReference type="NCBI Taxonomy" id="2448886"/>
    <lineage>
        <taxon>Bacteria</taxon>
        <taxon>Bacillati</taxon>
        <taxon>Actinomycetota</taxon>
        <taxon>Actinomycetes</taxon>
        <taxon>Kitasatosporales</taxon>
        <taxon>Streptomycetaceae</taxon>
        <taxon>Streptomyces</taxon>
    </lineage>
</organism>
<dbReference type="Proteomes" id="UP000766698">
    <property type="component" value="Unassembled WGS sequence"/>
</dbReference>
<dbReference type="InterPro" id="IPR011990">
    <property type="entry name" value="TPR-like_helical_dom_sf"/>
</dbReference>
<proteinExistence type="predicted"/>
<dbReference type="InterPro" id="IPR010982">
    <property type="entry name" value="Lambda_DNA-bd_dom_sf"/>
</dbReference>
<feature type="coiled-coil region" evidence="2">
    <location>
        <begin position="312"/>
        <end position="339"/>
    </location>
</feature>
<evidence type="ECO:0000313" key="4">
    <source>
        <dbReference type="EMBL" id="MBB1246865.1"/>
    </source>
</evidence>
<sequence>MHRQPSFGQRLRQLRTERGLSQAALAGDGLSTGYLSRLESGARQPNDRVVAYLAERLGIGAEDFAVCADETSLAHALTLAVSAESDQAVMALRDLLATDSRHERTPRWQALWMIARIERADGNRAAERVHLRELVELADELGLPQLRVRSRARLARCLRAEGEIGEAMDVAVLACSVAREADLAVGDLGMALLALVTVEAEAGRLPDARAHAEELCALTKGETGPLAVEALWAAATVRFRQGDHVPARELLEEALEAMDSRVDVKLWMRLRLAAASLYLQLTPPCVPQARSRLAEAETALELVGTSLHRQEATTLRAQLAFHEKRYEEARALLDGLEGVDLRLTFRDQLRLSVLCSRLLVQEGRLEEGLRRLRESAQQAQESSNVDLAAEIWRTVAETLAEGRPVPESAG</sequence>
<dbReference type="Gene3D" id="1.25.40.10">
    <property type="entry name" value="Tetratricopeptide repeat domain"/>
    <property type="match status" value="1"/>
</dbReference>
<name>A0ABR6ENE2_9ACTN</name>
<dbReference type="PROSITE" id="PS50943">
    <property type="entry name" value="HTH_CROC1"/>
    <property type="match status" value="1"/>
</dbReference>
<evidence type="ECO:0000256" key="2">
    <source>
        <dbReference type="SAM" id="Coils"/>
    </source>
</evidence>